<dbReference type="Proteomes" id="UP001145114">
    <property type="component" value="Unassembled WGS sequence"/>
</dbReference>
<name>A0ACC1HFI6_9FUNG</name>
<sequence>MPFSASCESFVPHHTPCLIDTAIPLSPLSSSFASTGFISEATATPTSDGMPQTPDAKCDAKLKTYFLQRLHNREKLASVLDSIFSLDANLDSSKDVSSSANSDNAATVRIASKASATKNSLLIRRETNVTLAPLHNRSPQLRSSTVSSSSSCDTLVPTARPYSHHTTHRPFSTSPAVPSSLRTPLTALDFVPSESSSPSPPVSGDCFSFGLSMFNIKPSVGIEQWQSDGLLPSPASPSDIARLLFSYSNVPSIDKRQLGLYLGSGEVLNREILREFTHLFDFAGMDFVPALRHYLRYFRMPGEAQAIDRFMLEFSKRYVETNPRALASPDAAYVLAYSVILLNTDLHSPMVKQRMTKQEF</sequence>
<evidence type="ECO:0000313" key="1">
    <source>
        <dbReference type="EMBL" id="KAJ1673099.1"/>
    </source>
</evidence>
<keyword evidence="2" id="KW-1185">Reference proteome</keyword>
<accession>A0ACC1HFI6</accession>
<organism evidence="1 2">
    <name type="scientific">Spiromyces aspiralis</name>
    <dbReference type="NCBI Taxonomy" id="68401"/>
    <lineage>
        <taxon>Eukaryota</taxon>
        <taxon>Fungi</taxon>
        <taxon>Fungi incertae sedis</taxon>
        <taxon>Zoopagomycota</taxon>
        <taxon>Kickxellomycotina</taxon>
        <taxon>Kickxellomycetes</taxon>
        <taxon>Kickxellales</taxon>
        <taxon>Kickxellaceae</taxon>
        <taxon>Spiromyces</taxon>
    </lineage>
</organism>
<proteinExistence type="predicted"/>
<comment type="caution">
    <text evidence="1">The sequence shown here is derived from an EMBL/GenBank/DDBJ whole genome shotgun (WGS) entry which is preliminary data.</text>
</comment>
<dbReference type="EMBL" id="JAMZIH010007391">
    <property type="protein sequence ID" value="KAJ1673099.1"/>
    <property type="molecule type" value="Genomic_DNA"/>
</dbReference>
<reference evidence="1" key="1">
    <citation type="submission" date="2022-06" db="EMBL/GenBank/DDBJ databases">
        <title>Phylogenomic reconstructions and comparative analyses of Kickxellomycotina fungi.</title>
        <authorList>
            <person name="Reynolds N.K."/>
            <person name="Stajich J.E."/>
            <person name="Barry K."/>
            <person name="Grigoriev I.V."/>
            <person name="Crous P."/>
            <person name="Smith M.E."/>
        </authorList>
    </citation>
    <scope>NUCLEOTIDE SEQUENCE</scope>
    <source>
        <strain evidence="1">RSA 2271</strain>
    </source>
</reference>
<gene>
    <name evidence="1" type="primary">SEC7_2</name>
    <name evidence="1" type="ORF">EV182_005893</name>
</gene>
<evidence type="ECO:0000313" key="2">
    <source>
        <dbReference type="Proteomes" id="UP001145114"/>
    </source>
</evidence>
<feature type="non-terminal residue" evidence="1">
    <location>
        <position position="360"/>
    </location>
</feature>
<protein>
    <submittedName>
        <fullName evidence="1">Guanine nucleotide exchange protein for ADP-robosylation factor</fullName>
    </submittedName>
</protein>